<dbReference type="AlphaFoldDB" id="A0A7S1PJW5"/>
<protein>
    <submittedName>
        <fullName evidence="2">Uncharacterized protein</fullName>
    </submittedName>
</protein>
<reference evidence="2" key="1">
    <citation type="submission" date="2021-01" db="EMBL/GenBank/DDBJ databases">
        <authorList>
            <person name="Corre E."/>
            <person name="Pelletier E."/>
            <person name="Niang G."/>
            <person name="Scheremetjew M."/>
            <person name="Finn R."/>
            <person name="Kale V."/>
            <person name="Holt S."/>
            <person name="Cochrane G."/>
            <person name="Meng A."/>
            <person name="Brown T."/>
            <person name="Cohen L."/>
        </authorList>
    </citation>
    <scope>NUCLEOTIDE SEQUENCE</scope>
    <source>
        <strain evidence="2">OF101</strain>
    </source>
</reference>
<evidence type="ECO:0000313" key="2">
    <source>
        <dbReference type="EMBL" id="CAD9086691.1"/>
    </source>
</evidence>
<feature type="region of interest" description="Disordered" evidence="1">
    <location>
        <begin position="230"/>
        <end position="264"/>
    </location>
</feature>
<evidence type="ECO:0000256" key="1">
    <source>
        <dbReference type="SAM" id="MobiDB-lite"/>
    </source>
</evidence>
<dbReference type="EMBL" id="HBGE01000408">
    <property type="protein sequence ID" value="CAD9086691.1"/>
    <property type="molecule type" value="Transcribed_RNA"/>
</dbReference>
<proteinExistence type="predicted"/>
<gene>
    <name evidence="2" type="ORF">ACAT0790_LOCUS265</name>
</gene>
<organism evidence="2">
    <name type="scientific">Alexandrium catenella</name>
    <name type="common">Red tide dinoflagellate</name>
    <name type="synonym">Gonyaulax catenella</name>
    <dbReference type="NCBI Taxonomy" id="2925"/>
    <lineage>
        <taxon>Eukaryota</taxon>
        <taxon>Sar</taxon>
        <taxon>Alveolata</taxon>
        <taxon>Dinophyceae</taxon>
        <taxon>Gonyaulacales</taxon>
        <taxon>Pyrocystaceae</taxon>
        <taxon>Alexandrium</taxon>
    </lineage>
</organism>
<accession>A0A7S1PJW5</accession>
<name>A0A7S1PJW5_ALECA</name>
<sequence>MYRPGVIRPGGPQFAGAVRPSAAGVGMRANPWLGARAAAGAGGPFTQVRAMRPLAARPTAPKTPPPFSVLKRKIDQVSSGQSAFIAPRAKAARPTAVAPIKVPGTVTAAGAVRPAGVVAPLATLAARPPVQVPKAKAPAEPKLSSVELARRGQMSEKNDKIKGQVKMRKLEVLSKQLLDEWSSLPKEKKEEGFTLIGTRFVQKVDPEYLVSMTELFAGGVDGLPALGGEAGNEAAAADDKKTAEEDGDAAADGADGADDAEADADGASSFVEVMKDLLQQAESEPEAEWSKAWSVLGLTAKEHTGALTGLFEACVQGGSSKEQAAGLLAELARSKSIEMKSLEAAMQAIARRIEEFVQADVDAWHLLSHVITTTFPKTPSTTWGLHRAGWNWTTWWSMTEKVLSTADNFRAFDILVMVLQTCQEKSDTVINKQQAWKEGGHIPKVQKALCAWAEMDATSIVDTLGAYGVEL</sequence>
<feature type="compositionally biased region" description="Acidic residues" evidence="1">
    <location>
        <begin position="245"/>
        <end position="264"/>
    </location>
</feature>